<sequence length="442" mass="49794">MALDTANVFESQPFKDMPTSNLPRLVADYHKATDSLFLRQYDLANKLCLSAISEFSWLIPATLTSQEAREIRKKFCALYVNVVAAILADKTQIQSEDPEIRRLLDSKPHAVVSGVWSRIVAEAYLNEEGEVDGETVVACVLLCISQQLPDLARRVIEDWLACLPDAIFAHLQNASVGGRTDDEILKCYEKVIELYVVHVLTRLKEWSLARMFLSDNMIIDADRKKVYEDTIKSLESESLRPPIQRQSRPRKEKPKKEQANGHIKSHRNGNSVVARQLSVSPSTSNNEWSMASTTNNHKIFSKASSSSHTTARETSISARKRGRNYNMKTSPQISRSPDDNDQVSRPTENTFERIMSKIIIIRDRLSPYLHNSLIGSVTAGSSSIFNTGSYSISNLTVYMALVFGLIVMMISRTTRKQLRQAFLRIVFKIVPILKAATSIKDI</sequence>
<comment type="caution">
    <text evidence="3">The sequence shown here is derived from an EMBL/GenBank/DDBJ whole genome shotgun (WGS) entry which is preliminary data.</text>
</comment>
<keyword evidence="2" id="KW-0472">Membrane</keyword>
<feature type="region of interest" description="Disordered" evidence="1">
    <location>
        <begin position="237"/>
        <end position="272"/>
    </location>
</feature>
<evidence type="ECO:0000256" key="1">
    <source>
        <dbReference type="SAM" id="MobiDB-lite"/>
    </source>
</evidence>
<feature type="compositionally biased region" description="Polar residues" evidence="1">
    <location>
        <begin position="300"/>
        <end position="317"/>
    </location>
</feature>
<keyword evidence="2" id="KW-0812">Transmembrane</keyword>
<evidence type="ECO:0000256" key="2">
    <source>
        <dbReference type="SAM" id="Phobius"/>
    </source>
</evidence>
<dbReference type="AlphaFoldDB" id="A0A9N9FID7"/>
<dbReference type="EMBL" id="CAJVPI010000463">
    <property type="protein sequence ID" value="CAG8538303.1"/>
    <property type="molecule type" value="Genomic_DNA"/>
</dbReference>
<accession>A0A9N9FID7</accession>
<feature type="compositionally biased region" description="Polar residues" evidence="1">
    <location>
        <begin position="326"/>
        <end position="335"/>
    </location>
</feature>
<organism evidence="3 4">
    <name type="scientific">Paraglomus brasilianum</name>
    <dbReference type="NCBI Taxonomy" id="144538"/>
    <lineage>
        <taxon>Eukaryota</taxon>
        <taxon>Fungi</taxon>
        <taxon>Fungi incertae sedis</taxon>
        <taxon>Mucoromycota</taxon>
        <taxon>Glomeromycotina</taxon>
        <taxon>Glomeromycetes</taxon>
        <taxon>Paraglomerales</taxon>
        <taxon>Paraglomeraceae</taxon>
        <taxon>Paraglomus</taxon>
    </lineage>
</organism>
<dbReference type="OrthoDB" id="3981028at2759"/>
<name>A0A9N9FID7_9GLOM</name>
<dbReference type="Proteomes" id="UP000789739">
    <property type="component" value="Unassembled WGS sequence"/>
</dbReference>
<keyword evidence="4" id="KW-1185">Reference proteome</keyword>
<evidence type="ECO:0000313" key="3">
    <source>
        <dbReference type="EMBL" id="CAG8538303.1"/>
    </source>
</evidence>
<keyword evidence="2" id="KW-1133">Transmembrane helix</keyword>
<feature type="transmembrane region" description="Helical" evidence="2">
    <location>
        <begin position="390"/>
        <end position="410"/>
    </location>
</feature>
<evidence type="ECO:0000313" key="4">
    <source>
        <dbReference type="Proteomes" id="UP000789739"/>
    </source>
</evidence>
<protein>
    <submittedName>
        <fullName evidence="3">4188_t:CDS:1</fullName>
    </submittedName>
</protein>
<reference evidence="3" key="1">
    <citation type="submission" date="2021-06" db="EMBL/GenBank/DDBJ databases">
        <authorList>
            <person name="Kallberg Y."/>
            <person name="Tangrot J."/>
            <person name="Rosling A."/>
        </authorList>
    </citation>
    <scope>NUCLEOTIDE SEQUENCE</scope>
    <source>
        <strain evidence="3">BR232B</strain>
    </source>
</reference>
<feature type="region of interest" description="Disordered" evidence="1">
    <location>
        <begin position="300"/>
        <end position="346"/>
    </location>
</feature>
<proteinExistence type="predicted"/>
<gene>
    <name evidence="3" type="ORF">PBRASI_LOCUS4458</name>
</gene>